<dbReference type="NCBIfam" id="TIGR00668">
    <property type="entry name" value="apaH"/>
    <property type="match status" value="1"/>
</dbReference>
<sequence length="276" mass="31509">MAVYAIGDIQGCYDEFRRLLDQIAFDPGRDRLWLAGDLVNRGPKSLETLRFVKGLGDAAITVLGNHDLHLIATVVSLSKAGKKDTLGAILRAEDCDELIHWLRHQRLFYRDGDFCMLHAGLPPQWDPATTEQMARETEQAMQGGDYERFFRSMYGNKPLLWRDDLPKNEKLRFAVNCFTRLRYCTLAGELDFGQKGAPGTQPPHLLPWFQVPGRKSRELRIIFGHWSTLGYYEGYNCYSIDTGCLWGGQLTALRLDDDMPQRFSIDCRPAQDPLAY</sequence>
<dbReference type="InterPro" id="IPR004843">
    <property type="entry name" value="Calcineurin-like_PHP"/>
</dbReference>
<dbReference type="EC" id="3.6.1.41" evidence="5"/>
<comment type="caution">
    <text evidence="7">The sequence shown here is derived from an EMBL/GenBank/DDBJ whole genome shotgun (WGS) entry which is preliminary data.</text>
</comment>
<dbReference type="PANTHER" id="PTHR40942:SF4">
    <property type="entry name" value="CYTOCHROME C5"/>
    <property type="match status" value="1"/>
</dbReference>
<dbReference type="Gene3D" id="3.60.21.10">
    <property type="match status" value="1"/>
</dbReference>
<dbReference type="Proteomes" id="UP001524569">
    <property type="component" value="Unassembled WGS sequence"/>
</dbReference>
<comment type="function">
    <text evidence="1 5">Hydrolyzes diadenosine 5',5'''-P1,P4-tetraphosphate to yield ADP.</text>
</comment>
<name>A0ABT1UGQ7_9GAMM</name>
<dbReference type="HAMAP" id="MF_00199">
    <property type="entry name" value="ApaH"/>
    <property type="match status" value="1"/>
</dbReference>
<dbReference type="EMBL" id="JANIBM010000009">
    <property type="protein sequence ID" value="MCQ8181402.1"/>
    <property type="molecule type" value="Genomic_DNA"/>
</dbReference>
<dbReference type="InterPro" id="IPR029052">
    <property type="entry name" value="Metallo-depent_PP-like"/>
</dbReference>
<dbReference type="CDD" id="cd07422">
    <property type="entry name" value="MPP_ApaH"/>
    <property type="match status" value="1"/>
</dbReference>
<dbReference type="PANTHER" id="PTHR40942">
    <property type="match status" value="1"/>
</dbReference>
<dbReference type="PIRSF" id="PIRSF000903">
    <property type="entry name" value="B5n-ttraPtase_sm"/>
    <property type="match status" value="1"/>
</dbReference>
<accession>A0ABT1UGQ7</accession>
<gene>
    <name evidence="5" type="primary">apaH</name>
    <name evidence="7" type="ORF">NP603_09810</name>
</gene>
<protein>
    <recommendedName>
        <fullName evidence="5">Bis(5'-nucleosyl)-tetraphosphatase, symmetrical</fullName>
        <ecNumber evidence="5">3.6.1.41</ecNumber>
    </recommendedName>
    <alternativeName>
        <fullName evidence="5">Ap4A hydrolase</fullName>
    </alternativeName>
    <alternativeName>
        <fullName evidence="5">Diadenosine 5',5'''-P1,P4-tetraphosphate pyrophosphohydrolase</fullName>
    </alternativeName>
    <alternativeName>
        <fullName evidence="5">Diadenosine tetraphosphatase</fullName>
    </alternativeName>
</protein>
<evidence type="ECO:0000256" key="4">
    <source>
        <dbReference type="ARBA" id="ARBA00049417"/>
    </source>
</evidence>
<dbReference type="Pfam" id="PF00149">
    <property type="entry name" value="Metallophos"/>
    <property type="match status" value="1"/>
</dbReference>
<dbReference type="RefSeq" id="WP_256610695.1">
    <property type="nucleotide sequence ID" value="NZ_JANIBM010000009.1"/>
</dbReference>
<reference evidence="7 8" key="1">
    <citation type="submission" date="2022-07" db="EMBL/GenBank/DDBJ databases">
        <title>Methylomonas rivi sp. nov., Methylomonas rosea sp. nov., Methylomonas aureus sp. nov. and Methylomonas subterranea sp. nov., four novel methanotrophs isolated from a freshwater creek and the deep terrestrial subsurface.</title>
        <authorList>
            <person name="Abin C."/>
            <person name="Sankaranarayanan K."/>
            <person name="Garner C."/>
            <person name="Sindelar R."/>
            <person name="Kotary K."/>
            <person name="Garner R."/>
            <person name="Barclay S."/>
            <person name="Lawson P."/>
            <person name="Krumholz L."/>
        </authorList>
    </citation>
    <scope>NUCLEOTIDE SEQUENCE [LARGE SCALE GENOMIC DNA]</scope>
    <source>
        <strain evidence="7 8">SURF-1</strain>
    </source>
</reference>
<dbReference type="GO" id="GO:0008803">
    <property type="term" value="F:bis(5'-nucleosyl)-tetraphosphatase (symmetrical) activity"/>
    <property type="evidence" value="ECO:0007669"/>
    <property type="project" value="UniProtKB-EC"/>
</dbReference>
<feature type="domain" description="Calcineurin-like phosphoesterase" evidence="6">
    <location>
        <begin position="1"/>
        <end position="163"/>
    </location>
</feature>
<organism evidence="7 8">
    <name type="scientific">Methylomonas aurea</name>
    <dbReference type="NCBI Taxonomy" id="2952224"/>
    <lineage>
        <taxon>Bacteria</taxon>
        <taxon>Pseudomonadati</taxon>
        <taxon>Pseudomonadota</taxon>
        <taxon>Gammaproteobacteria</taxon>
        <taxon>Methylococcales</taxon>
        <taxon>Methylococcaceae</taxon>
        <taxon>Methylomonas</taxon>
    </lineage>
</organism>
<comment type="catalytic activity">
    <reaction evidence="4 5">
        <text>P(1),P(4)-bis(5'-adenosyl) tetraphosphate + H2O = 2 ADP + 2 H(+)</text>
        <dbReference type="Rhea" id="RHEA:24252"/>
        <dbReference type="ChEBI" id="CHEBI:15377"/>
        <dbReference type="ChEBI" id="CHEBI:15378"/>
        <dbReference type="ChEBI" id="CHEBI:58141"/>
        <dbReference type="ChEBI" id="CHEBI:456216"/>
        <dbReference type="EC" id="3.6.1.41"/>
    </reaction>
</comment>
<evidence type="ECO:0000313" key="7">
    <source>
        <dbReference type="EMBL" id="MCQ8181402.1"/>
    </source>
</evidence>
<evidence type="ECO:0000256" key="2">
    <source>
        <dbReference type="ARBA" id="ARBA00005419"/>
    </source>
</evidence>
<dbReference type="SUPFAM" id="SSF56300">
    <property type="entry name" value="Metallo-dependent phosphatases"/>
    <property type="match status" value="1"/>
</dbReference>
<dbReference type="NCBIfam" id="NF001204">
    <property type="entry name" value="PRK00166.1"/>
    <property type="match status" value="1"/>
</dbReference>
<proteinExistence type="inferred from homology"/>
<evidence type="ECO:0000256" key="1">
    <source>
        <dbReference type="ARBA" id="ARBA00003413"/>
    </source>
</evidence>
<comment type="similarity">
    <text evidence="2 5">Belongs to the Ap4A hydrolase family.</text>
</comment>
<dbReference type="InterPro" id="IPR004617">
    <property type="entry name" value="ApaH"/>
</dbReference>
<evidence type="ECO:0000313" key="8">
    <source>
        <dbReference type="Proteomes" id="UP001524569"/>
    </source>
</evidence>
<evidence type="ECO:0000256" key="5">
    <source>
        <dbReference type="HAMAP-Rule" id="MF_00199"/>
    </source>
</evidence>
<keyword evidence="8" id="KW-1185">Reference proteome</keyword>
<keyword evidence="3 5" id="KW-0378">Hydrolase</keyword>
<evidence type="ECO:0000256" key="3">
    <source>
        <dbReference type="ARBA" id="ARBA00022801"/>
    </source>
</evidence>
<evidence type="ECO:0000259" key="6">
    <source>
        <dbReference type="Pfam" id="PF00149"/>
    </source>
</evidence>